<feature type="transmembrane region" description="Helical" evidence="1">
    <location>
        <begin position="41"/>
        <end position="59"/>
    </location>
</feature>
<name>A0ABW6K3A1_9BACI</name>
<evidence type="ECO:0000313" key="3">
    <source>
        <dbReference type="Proteomes" id="UP001601058"/>
    </source>
</evidence>
<dbReference type="Proteomes" id="UP001601058">
    <property type="component" value="Unassembled WGS sequence"/>
</dbReference>
<keyword evidence="1" id="KW-1133">Transmembrane helix</keyword>
<evidence type="ECO:0000313" key="2">
    <source>
        <dbReference type="EMBL" id="MFE8697373.1"/>
    </source>
</evidence>
<dbReference type="RefSeq" id="WP_389220443.1">
    <property type="nucleotide sequence ID" value="NZ_JBIACJ010000007.1"/>
</dbReference>
<evidence type="ECO:0000256" key="1">
    <source>
        <dbReference type="SAM" id="Phobius"/>
    </source>
</evidence>
<keyword evidence="3" id="KW-1185">Reference proteome</keyword>
<protein>
    <submittedName>
        <fullName evidence="2">Uncharacterized protein</fullName>
    </submittedName>
</protein>
<proteinExistence type="predicted"/>
<keyword evidence="1" id="KW-0812">Transmembrane</keyword>
<dbReference type="EMBL" id="JBIACJ010000007">
    <property type="protein sequence ID" value="MFE8697373.1"/>
    <property type="molecule type" value="Genomic_DNA"/>
</dbReference>
<sequence>MYVIDYFFDLLLAPFNLFLIGILIIIGTIIMSLFFKSKKTVAMAMIIVVFGTILLFNQMQYTTFQKLVDDQLNEKTIVQSMSIHIDDLSGEVPISKAYVTIKDEKIIKQILNDLSDIKLKKEQNPASYFKEYRLSIITTNQKEKYALTERLELLLDNEYLNNYKIVSESNHLKTIKSLIDNKELDWTFYQNN</sequence>
<comment type="caution">
    <text evidence="2">The sequence shown here is derived from an EMBL/GenBank/DDBJ whole genome shotgun (WGS) entry which is preliminary data.</text>
</comment>
<accession>A0ABW6K3A1</accession>
<gene>
    <name evidence="2" type="ORF">ACFYKT_13605</name>
</gene>
<organism evidence="2 3">
    <name type="scientific">Cytobacillus mangrovibacter</name>
    <dbReference type="NCBI Taxonomy" id="3299024"/>
    <lineage>
        <taxon>Bacteria</taxon>
        <taxon>Bacillati</taxon>
        <taxon>Bacillota</taxon>
        <taxon>Bacilli</taxon>
        <taxon>Bacillales</taxon>
        <taxon>Bacillaceae</taxon>
        <taxon>Cytobacillus</taxon>
    </lineage>
</organism>
<feature type="transmembrane region" description="Helical" evidence="1">
    <location>
        <begin position="12"/>
        <end position="34"/>
    </location>
</feature>
<reference evidence="2 3" key="1">
    <citation type="submission" date="2024-08" db="EMBL/GenBank/DDBJ databases">
        <title>Two novel Cytobacillus novel species.</title>
        <authorList>
            <person name="Liu G."/>
        </authorList>
    </citation>
    <scope>NUCLEOTIDE SEQUENCE [LARGE SCALE GENOMIC DNA]</scope>
    <source>
        <strain evidence="2 3">FJAT-53684</strain>
    </source>
</reference>
<keyword evidence="1" id="KW-0472">Membrane</keyword>